<reference evidence="5 6" key="1">
    <citation type="submission" date="2019-05" db="EMBL/GenBank/DDBJ databases">
        <title>Emergence of the Ug99 lineage of the wheat stem rust pathogen through somatic hybridization.</title>
        <authorList>
            <person name="Li F."/>
            <person name="Upadhyaya N.M."/>
            <person name="Sperschneider J."/>
            <person name="Matny O."/>
            <person name="Nguyen-Phuc H."/>
            <person name="Mago R."/>
            <person name="Raley C."/>
            <person name="Miller M.E."/>
            <person name="Silverstein K.A.T."/>
            <person name="Henningsen E."/>
            <person name="Hirsch C.D."/>
            <person name="Visser B."/>
            <person name="Pretorius Z.A."/>
            <person name="Steffenson B.J."/>
            <person name="Schwessinger B."/>
            <person name="Dodds P.N."/>
            <person name="Figueroa M."/>
        </authorList>
    </citation>
    <scope>NUCLEOTIDE SEQUENCE [LARGE SCALE GENOMIC DNA]</scope>
    <source>
        <strain evidence="3">21-0</strain>
        <strain evidence="4 6">Ug99</strain>
    </source>
</reference>
<dbReference type="InterPro" id="IPR025451">
    <property type="entry name" value="DUF4211"/>
</dbReference>
<dbReference type="Proteomes" id="UP000325313">
    <property type="component" value="Unassembled WGS sequence"/>
</dbReference>
<sequence>MSPTNSKRKATPENQSIKVVIPSRPDLDRFKPANGKIFDTFQTDPSDEKLEEPVKSKTTSKKKDPEIPESSSSKKIKSNHSSPIQAVERKPKKTHLSKSSKSAKTSKPAVIKKNRPSKNESPDPDEDSDIGDIVLSDYEEPETKLREREPVERKRFAKLRKLRKQLKKKKSINKEVNSKRIVPDSDVEVEGAPSKSATKPEKSHDDDDDDDDDSEEESESGSSSEDGSSETDEEERERKQEEFIVDDLATVAQKNRAQRRIDTYMPVMFRSGKLDNRTHFMVVCEYLIHHIILPQIEWRQCREDYDQSCKHLETYFHSYGVQPLESSGWTLKFRTQLMSRPYIYEQYNHQGGKGCGACRNRTKFSRKILLLAGIPYNPYNLNPIKPKRSSESGSETGNEDEDEDDDDEWDSEIEEDEGKQHKFKLDPDLMHITKKSARLISGEDCAKRAMEYHFFKHWKMHLLKKLKKLIKPLREQTPALKKNYRYSDPKPSPDRLRLMKREIRGLCQSVEADKTLSNLDNLYNHFISRLNKIRQTYVNAG</sequence>
<evidence type="ECO:0000259" key="2">
    <source>
        <dbReference type="Pfam" id="PF13926"/>
    </source>
</evidence>
<evidence type="ECO:0000313" key="3">
    <source>
        <dbReference type="EMBL" id="KAA1099401.1"/>
    </source>
</evidence>
<keyword evidence="5" id="KW-1185">Reference proteome</keyword>
<dbReference type="PANTHER" id="PTHR14689">
    <property type="entry name" value="PHORBOL-ESTER_DAG-TYPE DOMAIN-CONTAINING PROTEIN"/>
    <property type="match status" value="1"/>
</dbReference>
<dbReference type="EMBL" id="VSWC01000054">
    <property type="protein sequence ID" value="KAA1099401.1"/>
    <property type="molecule type" value="Genomic_DNA"/>
</dbReference>
<gene>
    <name evidence="3" type="ORF">PGT21_006371</name>
    <name evidence="4" type="ORF">PGTUg99_007187</name>
</gene>
<dbReference type="OrthoDB" id="21499at2759"/>
<proteinExistence type="predicted"/>
<feature type="compositionally biased region" description="Low complexity" evidence="1">
    <location>
        <begin position="68"/>
        <end position="84"/>
    </location>
</feature>
<dbReference type="GO" id="GO:0005634">
    <property type="term" value="C:nucleus"/>
    <property type="evidence" value="ECO:0007669"/>
    <property type="project" value="TreeGrafter"/>
</dbReference>
<feature type="domain" description="DUF4211" evidence="2">
    <location>
        <begin position="242"/>
        <end position="381"/>
    </location>
</feature>
<feature type="compositionally biased region" description="Basic and acidic residues" evidence="1">
    <location>
        <begin position="46"/>
        <end position="66"/>
    </location>
</feature>
<evidence type="ECO:0000313" key="5">
    <source>
        <dbReference type="Proteomes" id="UP000324748"/>
    </source>
</evidence>
<feature type="compositionally biased region" description="Low complexity" evidence="1">
    <location>
        <begin position="99"/>
        <end position="109"/>
    </location>
</feature>
<feature type="compositionally biased region" description="Basic and acidic residues" evidence="1">
    <location>
        <begin position="141"/>
        <end position="154"/>
    </location>
</feature>
<accession>A0A5B0PDL1</accession>
<feature type="compositionally biased region" description="Acidic residues" evidence="1">
    <location>
        <begin position="397"/>
        <end position="417"/>
    </location>
</feature>
<organism evidence="3 5">
    <name type="scientific">Puccinia graminis f. sp. tritici</name>
    <dbReference type="NCBI Taxonomy" id="56615"/>
    <lineage>
        <taxon>Eukaryota</taxon>
        <taxon>Fungi</taxon>
        <taxon>Dikarya</taxon>
        <taxon>Basidiomycota</taxon>
        <taxon>Pucciniomycotina</taxon>
        <taxon>Pucciniomycetes</taxon>
        <taxon>Pucciniales</taxon>
        <taxon>Pucciniaceae</taxon>
        <taxon>Puccinia</taxon>
    </lineage>
</organism>
<dbReference type="Proteomes" id="UP000324748">
    <property type="component" value="Unassembled WGS sequence"/>
</dbReference>
<feature type="compositionally biased region" description="Acidic residues" evidence="1">
    <location>
        <begin position="206"/>
        <end position="219"/>
    </location>
</feature>
<evidence type="ECO:0000313" key="6">
    <source>
        <dbReference type="Proteomes" id="UP000325313"/>
    </source>
</evidence>
<feature type="compositionally biased region" description="Basic residues" evidence="1">
    <location>
        <begin position="155"/>
        <end position="171"/>
    </location>
</feature>
<protein>
    <recommendedName>
        <fullName evidence="2">DUF4211 domain-containing protein</fullName>
    </recommendedName>
</protein>
<name>A0A5B0PDL1_PUCGR</name>
<feature type="compositionally biased region" description="Basic and acidic residues" evidence="1">
    <location>
        <begin position="172"/>
        <end position="183"/>
    </location>
</feature>
<feature type="region of interest" description="Disordered" evidence="1">
    <location>
        <begin position="1"/>
        <end position="244"/>
    </location>
</feature>
<dbReference type="EMBL" id="VDEP01000210">
    <property type="protein sequence ID" value="KAA1123207.1"/>
    <property type="molecule type" value="Genomic_DNA"/>
</dbReference>
<dbReference type="Pfam" id="PF13926">
    <property type="entry name" value="DUF4211"/>
    <property type="match status" value="1"/>
</dbReference>
<comment type="caution">
    <text evidence="3">The sequence shown here is derived from an EMBL/GenBank/DDBJ whole genome shotgun (WGS) entry which is preliminary data.</text>
</comment>
<feature type="region of interest" description="Disordered" evidence="1">
    <location>
        <begin position="382"/>
        <end position="420"/>
    </location>
</feature>
<evidence type="ECO:0000256" key="1">
    <source>
        <dbReference type="SAM" id="MobiDB-lite"/>
    </source>
</evidence>
<evidence type="ECO:0000313" key="4">
    <source>
        <dbReference type="EMBL" id="KAA1123207.1"/>
    </source>
</evidence>
<dbReference type="PANTHER" id="PTHR14689:SF0">
    <property type="entry name" value="COILED-COIL DOMAIN-CONTAINING PROTEIN 82"/>
    <property type="match status" value="1"/>
</dbReference>
<dbReference type="AlphaFoldDB" id="A0A5B0PDL1"/>